<feature type="compositionally biased region" description="Acidic residues" evidence="1">
    <location>
        <begin position="739"/>
        <end position="864"/>
    </location>
</feature>
<feature type="compositionally biased region" description="Basic residues" evidence="1">
    <location>
        <begin position="720"/>
        <end position="733"/>
    </location>
</feature>
<dbReference type="STRING" id="913774.A0A0C3GLU7"/>
<name>A0A0C3GLU7_OIDMZ</name>
<dbReference type="HOGENOM" id="CLU_331522_0_0_1"/>
<gene>
    <name evidence="2" type="ORF">OIDMADRAFT_36513</name>
</gene>
<dbReference type="InParanoid" id="A0A0C3GLU7"/>
<proteinExistence type="predicted"/>
<sequence>MSERLPMSPAGNAKTAAICRELAALVTNPGEDSAAIILHNHHSFVLDLAKQLKVDLTPVPQPKFHDKPGVPDTVKKGNASLDDTPNLGAGTSKACPISIPEDEDVQMKDQGTTGVLDAEEAGAGPGFPINTIIPAPAFVPINTIGHVNTKAPASTVAPTKATAPAKTKATVPVETRAPAKVIVPAQAKAIVPVQAKATVPVETRAPAKAIVPAQAKATVPASTAASTSRSPPRRVLTITMALQPGTTTEDLAQAMDTFARDIADASLNVRVDNKEVPDVHLTNAEVELITKFFFKDVFGPAARLRVQSLFNYVMAAEERGEELLSSERASALAHQEDIPPDFRAFFDNFGRFFQDTRGGTSVYARTLAHWHQYKLYETFDQLQDTAYNTPEAYKAFLARQDLKMGVGQSTKTPILSYLCRALGLERARLRNVLQHSQGIHLLARTFGPGVLLLVPNGTANILTRFGIQKVTAVMPFAAKAFGDDARTVSLPRLSYESSCNDMVAHLKHLHKKYGAHGDDWHLIDHPFGFKDAQAKRNWLVPEDTLDTKGLFTYADFLRQPYAGGARMKIGLFCTWTKTWVGGKGDDWKTDAWHVWACVLRKLDNKGVEIIIWDSNWAANMKGQRLPRGIGAQRTLIDLARSRYAVKEVWIGGGGNDSRGRCVKLTFDWIKSVLQGRGRAAIPASAEMAQNGFTQLAMSKAVPKAAGTAESIQPLADWPRPSKRARAASQRKRDRWAADTDIESETEEEAVEEEVGADEEMEVEDEETQGDEMEVEVEVEDEETQSETAEAEVEDEEARSEEIEEVEVGDEEVEVGDEEMEVEDEEIQGGEIEAEDEEARGEEMGDEEMADEETAYEETEEEEGE</sequence>
<protein>
    <submittedName>
        <fullName evidence="2">Uncharacterized protein</fullName>
    </submittedName>
</protein>
<dbReference type="OrthoDB" id="10672778at2759"/>
<dbReference type="EMBL" id="KN832920">
    <property type="protein sequence ID" value="KIM92544.1"/>
    <property type="molecule type" value="Genomic_DNA"/>
</dbReference>
<reference evidence="2 3" key="1">
    <citation type="submission" date="2014-04" db="EMBL/GenBank/DDBJ databases">
        <authorList>
            <consortium name="DOE Joint Genome Institute"/>
            <person name="Kuo A."/>
            <person name="Martino E."/>
            <person name="Perotto S."/>
            <person name="Kohler A."/>
            <person name="Nagy L.G."/>
            <person name="Floudas D."/>
            <person name="Copeland A."/>
            <person name="Barry K.W."/>
            <person name="Cichocki N."/>
            <person name="Veneault-Fourrey C."/>
            <person name="LaButti K."/>
            <person name="Lindquist E.A."/>
            <person name="Lipzen A."/>
            <person name="Lundell T."/>
            <person name="Morin E."/>
            <person name="Murat C."/>
            <person name="Sun H."/>
            <person name="Tunlid A."/>
            <person name="Henrissat B."/>
            <person name="Grigoriev I.V."/>
            <person name="Hibbett D.S."/>
            <person name="Martin F."/>
            <person name="Nordberg H.P."/>
            <person name="Cantor M.N."/>
            <person name="Hua S.X."/>
        </authorList>
    </citation>
    <scope>NUCLEOTIDE SEQUENCE [LARGE SCALE GENOMIC DNA]</scope>
    <source>
        <strain evidence="2 3">Zn</strain>
    </source>
</reference>
<evidence type="ECO:0000313" key="2">
    <source>
        <dbReference type="EMBL" id="KIM92544.1"/>
    </source>
</evidence>
<accession>A0A0C3GLU7</accession>
<dbReference type="AlphaFoldDB" id="A0A0C3GLU7"/>
<organism evidence="2 3">
    <name type="scientific">Oidiodendron maius (strain Zn)</name>
    <dbReference type="NCBI Taxonomy" id="913774"/>
    <lineage>
        <taxon>Eukaryota</taxon>
        <taxon>Fungi</taxon>
        <taxon>Dikarya</taxon>
        <taxon>Ascomycota</taxon>
        <taxon>Pezizomycotina</taxon>
        <taxon>Leotiomycetes</taxon>
        <taxon>Leotiomycetes incertae sedis</taxon>
        <taxon>Myxotrichaceae</taxon>
        <taxon>Oidiodendron</taxon>
    </lineage>
</organism>
<feature type="region of interest" description="Disordered" evidence="1">
    <location>
        <begin position="709"/>
        <end position="864"/>
    </location>
</feature>
<keyword evidence="3" id="KW-1185">Reference proteome</keyword>
<reference evidence="3" key="2">
    <citation type="submission" date="2015-01" db="EMBL/GenBank/DDBJ databases">
        <title>Evolutionary Origins and Diversification of the Mycorrhizal Mutualists.</title>
        <authorList>
            <consortium name="DOE Joint Genome Institute"/>
            <consortium name="Mycorrhizal Genomics Consortium"/>
            <person name="Kohler A."/>
            <person name="Kuo A."/>
            <person name="Nagy L.G."/>
            <person name="Floudas D."/>
            <person name="Copeland A."/>
            <person name="Barry K.W."/>
            <person name="Cichocki N."/>
            <person name="Veneault-Fourrey C."/>
            <person name="LaButti K."/>
            <person name="Lindquist E.A."/>
            <person name="Lipzen A."/>
            <person name="Lundell T."/>
            <person name="Morin E."/>
            <person name="Murat C."/>
            <person name="Riley R."/>
            <person name="Ohm R."/>
            <person name="Sun H."/>
            <person name="Tunlid A."/>
            <person name="Henrissat B."/>
            <person name="Grigoriev I.V."/>
            <person name="Hibbett D.S."/>
            <person name="Martin F."/>
        </authorList>
    </citation>
    <scope>NUCLEOTIDE SEQUENCE [LARGE SCALE GENOMIC DNA]</scope>
    <source>
        <strain evidence="3">Zn</strain>
    </source>
</reference>
<dbReference type="Proteomes" id="UP000054321">
    <property type="component" value="Unassembled WGS sequence"/>
</dbReference>
<evidence type="ECO:0000256" key="1">
    <source>
        <dbReference type="SAM" id="MobiDB-lite"/>
    </source>
</evidence>
<evidence type="ECO:0000313" key="3">
    <source>
        <dbReference type="Proteomes" id="UP000054321"/>
    </source>
</evidence>